<evidence type="ECO:0000256" key="9">
    <source>
        <dbReference type="ARBA" id="ARBA00022837"/>
    </source>
</evidence>
<dbReference type="InterPro" id="IPR008250">
    <property type="entry name" value="ATPase_P-typ_transduc_dom_A_sf"/>
</dbReference>
<dbReference type="Pfam" id="PF00690">
    <property type="entry name" value="Cation_ATPase_N"/>
    <property type="match status" value="1"/>
</dbReference>
<dbReference type="Pfam" id="PF00122">
    <property type="entry name" value="E1-E2_ATPase"/>
    <property type="match status" value="1"/>
</dbReference>
<evidence type="ECO:0000256" key="13">
    <source>
        <dbReference type="ARBA" id="ARBA00022989"/>
    </source>
</evidence>
<dbReference type="SUPFAM" id="SSF81653">
    <property type="entry name" value="Calcium ATPase, transduction domain A"/>
    <property type="match status" value="1"/>
</dbReference>
<dbReference type="GO" id="GO:0005388">
    <property type="term" value="F:P-type calcium transporter activity"/>
    <property type="evidence" value="ECO:0007669"/>
    <property type="project" value="UniProtKB-EC"/>
</dbReference>
<organism evidence="20 21">
    <name type="scientific">Aquarana catesbeiana</name>
    <name type="common">American bullfrog</name>
    <name type="synonym">Rana catesbeiana</name>
    <dbReference type="NCBI Taxonomy" id="8400"/>
    <lineage>
        <taxon>Eukaryota</taxon>
        <taxon>Metazoa</taxon>
        <taxon>Chordata</taxon>
        <taxon>Craniata</taxon>
        <taxon>Vertebrata</taxon>
        <taxon>Euteleostomi</taxon>
        <taxon>Amphibia</taxon>
        <taxon>Batrachia</taxon>
        <taxon>Anura</taxon>
        <taxon>Neobatrachia</taxon>
        <taxon>Ranoidea</taxon>
        <taxon>Ranidae</taxon>
        <taxon>Aquarana</taxon>
    </lineage>
</organism>
<dbReference type="Proteomes" id="UP000228934">
    <property type="component" value="Unassembled WGS sequence"/>
</dbReference>
<evidence type="ECO:0000256" key="10">
    <source>
        <dbReference type="ARBA" id="ARBA00022840"/>
    </source>
</evidence>
<keyword evidence="14" id="KW-0406">Ion transport</keyword>
<dbReference type="GO" id="GO:0005886">
    <property type="term" value="C:plasma membrane"/>
    <property type="evidence" value="ECO:0007669"/>
    <property type="project" value="TreeGrafter"/>
</dbReference>
<name>A0A2G9R3G0_AQUCT</name>
<protein>
    <recommendedName>
        <fullName evidence="3">Plasma membrane calcium-transporting ATPase 1</fullName>
        <ecNumber evidence="2">7.2.2.10</ecNumber>
    </recommendedName>
    <alternativeName>
        <fullName evidence="17">Plasma membrane calcium ATPase isoform 1</fullName>
    </alternativeName>
    <alternativeName>
        <fullName evidence="16">Plasma membrane calcium pump isoform 1</fullName>
    </alternativeName>
</protein>
<dbReference type="EMBL" id="KV947226">
    <property type="protein sequence ID" value="PIO22396.1"/>
    <property type="molecule type" value="Genomic_DNA"/>
</dbReference>
<evidence type="ECO:0000256" key="7">
    <source>
        <dbReference type="ARBA" id="ARBA00022723"/>
    </source>
</evidence>
<keyword evidence="15 18" id="KW-0472">Membrane</keyword>
<dbReference type="NCBIfam" id="TIGR01494">
    <property type="entry name" value="ATPase_P-type"/>
    <property type="match status" value="1"/>
</dbReference>
<evidence type="ECO:0000313" key="21">
    <source>
        <dbReference type="Proteomes" id="UP000228934"/>
    </source>
</evidence>
<dbReference type="InterPro" id="IPR023298">
    <property type="entry name" value="ATPase_P-typ_TM_dom_sf"/>
</dbReference>
<dbReference type="FunFam" id="2.70.150.10:FF:000001">
    <property type="entry name" value="Calcium-transporting ATPase"/>
    <property type="match status" value="1"/>
</dbReference>
<dbReference type="GO" id="GO:0016887">
    <property type="term" value="F:ATP hydrolysis activity"/>
    <property type="evidence" value="ECO:0007669"/>
    <property type="project" value="InterPro"/>
</dbReference>
<sequence>LSGNLADLERRQEVFGKNLIPPKKPKTFLQLVWEALQDVTLIILEIAAIISLGLSFYRPPVCGEASGSAEEEEGEAGWIEGAAILLSVVCVVLVTAFNDWSKEKQFRGLQNRIEQEQKFTVVRGGQVIQIPVADIVVGDIAQIKYGDLLPADGVLIQGNDLKIDESSLTGESDQVKKNLEKDPLLLSGTHVMEGSGKMVVTAIGVNSQTGIIFTLLGAGEHEEEKEKEKKEKKSMFLKEF</sequence>
<keyword evidence="12" id="KW-1278">Translocase</keyword>
<dbReference type="InterPro" id="IPR059000">
    <property type="entry name" value="ATPase_P-type_domA"/>
</dbReference>
<comment type="subcellular location">
    <subcellularLocation>
        <location evidence="1">Endomembrane system</location>
        <topology evidence="1">Multi-pass membrane protein</topology>
    </subcellularLocation>
</comment>
<evidence type="ECO:0000256" key="4">
    <source>
        <dbReference type="ARBA" id="ARBA00022448"/>
    </source>
</evidence>
<evidence type="ECO:0000256" key="12">
    <source>
        <dbReference type="ARBA" id="ARBA00022967"/>
    </source>
</evidence>
<dbReference type="SUPFAM" id="SSF81665">
    <property type="entry name" value="Calcium ATPase, transmembrane domain M"/>
    <property type="match status" value="1"/>
</dbReference>
<dbReference type="OrthoDB" id="116380at2759"/>
<evidence type="ECO:0000259" key="19">
    <source>
        <dbReference type="SMART" id="SM00831"/>
    </source>
</evidence>
<dbReference type="PANTHER" id="PTHR24093">
    <property type="entry name" value="CATION TRANSPORTING ATPASE"/>
    <property type="match status" value="1"/>
</dbReference>
<evidence type="ECO:0000313" key="20">
    <source>
        <dbReference type="EMBL" id="PIO22396.1"/>
    </source>
</evidence>
<dbReference type="GO" id="GO:0005524">
    <property type="term" value="F:ATP binding"/>
    <property type="evidence" value="ECO:0007669"/>
    <property type="project" value="UniProtKB-KW"/>
</dbReference>
<dbReference type="SMART" id="SM00831">
    <property type="entry name" value="Cation_ATPase_N"/>
    <property type="match status" value="1"/>
</dbReference>
<dbReference type="PANTHER" id="PTHR24093:SF245">
    <property type="entry name" value="PLASMA MEMBRANE CALCIUM-TRANSPORTING ATPASE 1"/>
    <property type="match status" value="1"/>
</dbReference>
<keyword evidence="21" id="KW-1185">Reference proteome</keyword>
<keyword evidence="9" id="KW-0106">Calcium</keyword>
<dbReference type="GO" id="GO:0046872">
    <property type="term" value="F:metal ion binding"/>
    <property type="evidence" value="ECO:0007669"/>
    <property type="project" value="UniProtKB-KW"/>
</dbReference>
<feature type="non-terminal residue" evidence="20">
    <location>
        <position position="1"/>
    </location>
</feature>
<feature type="domain" description="Cation-transporting P-type ATPase N-terminal" evidence="19">
    <location>
        <begin position="1"/>
        <end position="56"/>
    </location>
</feature>
<keyword evidence="5" id="KW-0109">Calcium transport</keyword>
<evidence type="ECO:0000256" key="3">
    <source>
        <dbReference type="ARBA" id="ARBA00017380"/>
    </source>
</evidence>
<feature type="transmembrane region" description="Helical" evidence="18">
    <location>
        <begin position="77"/>
        <end position="97"/>
    </location>
</feature>
<evidence type="ECO:0000256" key="16">
    <source>
        <dbReference type="ARBA" id="ARBA00031771"/>
    </source>
</evidence>
<evidence type="ECO:0000256" key="1">
    <source>
        <dbReference type="ARBA" id="ARBA00004127"/>
    </source>
</evidence>
<evidence type="ECO:0000256" key="15">
    <source>
        <dbReference type="ARBA" id="ARBA00023136"/>
    </source>
</evidence>
<reference evidence="21" key="1">
    <citation type="journal article" date="2017" name="Nat. Commun.">
        <title>The North American bullfrog draft genome provides insight into hormonal regulation of long noncoding RNA.</title>
        <authorList>
            <person name="Hammond S.A."/>
            <person name="Warren R.L."/>
            <person name="Vandervalk B.P."/>
            <person name="Kucuk E."/>
            <person name="Khan H."/>
            <person name="Gibb E.A."/>
            <person name="Pandoh P."/>
            <person name="Kirk H."/>
            <person name="Zhao Y."/>
            <person name="Jones M."/>
            <person name="Mungall A.J."/>
            <person name="Coope R."/>
            <person name="Pleasance S."/>
            <person name="Moore R.A."/>
            <person name="Holt R.A."/>
            <person name="Round J.M."/>
            <person name="Ohora S."/>
            <person name="Walle B.V."/>
            <person name="Veldhoen N."/>
            <person name="Helbing C.C."/>
            <person name="Birol I."/>
        </authorList>
    </citation>
    <scope>NUCLEOTIDE SEQUENCE [LARGE SCALE GENOMIC DNA]</scope>
</reference>
<gene>
    <name evidence="20" type="ORF">AB205_0111100</name>
</gene>
<accession>A0A2G9R3G0</accession>
<evidence type="ECO:0000256" key="5">
    <source>
        <dbReference type="ARBA" id="ARBA00022568"/>
    </source>
</evidence>
<dbReference type="InterPro" id="IPR001757">
    <property type="entry name" value="P_typ_ATPase"/>
</dbReference>
<dbReference type="EC" id="7.2.2.10" evidence="2"/>
<evidence type="ECO:0000256" key="11">
    <source>
        <dbReference type="ARBA" id="ARBA00022842"/>
    </source>
</evidence>
<evidence type="ECO:0000256" key="18">
    <source>
        <dbReference type="SAM" id="Phobius"/>
    </source>
</evidence>
<keyword evidence="13 18" id="KW-1133">Transmembrane helix</keyword>
<dbReference type="FunFam" id="1.20.1110.10:FF:000002">
    <property type="entry name" value="Calcium-transporting ATPase"/>
    <property type="match status" value="1"/>
</dbReference>
<evidence type="ECO:0000256" key="8">
    <source>
        <dbReference type="ARBA" id="ARBA00022741"/>
    </source>
</evidence>
<feature type="transmembrane region" description="Helical" evidence="18">
    <location>
        <begin position="39"/>
        <end position="57"/>
    </location>
</feature>
<evidence type="ECO:0000256" key="14">
    <source>
        <dbReference type="ARBA" id="ARBA00023065"/>
    </source>
</evidence>
<dbReference type="GO" id="GO:0012505">
    <property type="term" value="C:endomembrane system"/>
    <property type="evidence" value="ECO:0007669"/>
    <property type="project" value="UniProtKB-SubCell"/>
</dbReference>
<dbReference type="Gene3D" id="1.20.1110.10">
    <property type="entry name" value="Calcium-transporting ATPase, transmembrane domain"/>
    <property type="match status" value="1"/>
</dbReference>
<proteinExistence type="predicted"/>
<keyword evidence="7" id="KW-0479">Metal-binding</keyword>
<keyword evidence="8" id="KW-0547">Nucleotide-binding</keyword>
<evidence type="ECO:0000256" key="6">
    <source>
        <dbReference type="ARBA" id="ARBA00022692"/>
    </source>
</evidence>
<evidence type="ECO:0000256" key="2">
    <source>
        <dbReference type="ARBA" id="ARBA00012790"/>
    </source>
</evidence>
<dbReference type="Gene3D" id="2.70.150.10">
    <property type="entry name" value="Calcium-transporting ATPase, cytoplasmic transduction domain A"/>
    <property type="match status" value="1"/>
</dbReference>
<dbReference type="InterPro" id="IPR004014">
    <property type="entry name" value="ATPase_P-typ_cation-transptr_N"/>
</dbReference>
<dbReference type="AlphaFoldDB" id="A0A2G9R3G0"/>
<keyword evidence="4" id="KW-0813">Transport</keyword>
<keyword evidence="11" id="KW-0460">Magnesium</keyword>
<evidence type="ECO:0000256" key="17">
    <source>
        <dbReference type="ARBA" id="ARBA00033160"/>
    </source>
</evidence>
<dbReference type="GO" id="GO:0051480">
    <property type="term" value="P:regulation of cytosolic calcium ion concentration"/>
    <property type="evidence" value="ECO:0007669"/>
    <property type="project" value="TreeGrafter"/>
</dbReference>
<dbReference type="GO" id="GO:0030165">
    <property type="term" value="F:PDZ domain binding"/>
    <property type="evidence" value="ECO:0007669"/>
    <property type="project" value="TreeGrafter"/>
</dbReference>
<keyword evidence="6 18" id="KW-0812">Transmembrane</keyword>
<keyword evidence="10" id="KW-0067">ATP-binding</keyword>